<evidence type="ECO:0000313" key="2">
    <source>
        <dbReference type="Proteomes" id="UP000637383"/>
    </source>
</evidence>
<reference evidence="1 2" key="1">
    <citation type="journal article" date="2020" name="ISME J.">
        <title>Comparative genomics reveals insights into cyanobacterial evolution and habitat adaptation.</title>
        <authorList>
            <person name="Chen M.Y."/>
            <person name="Teng W.K."/>
            <person name="Zhao L."/>
            <person name="Hu C.X."/>
            <person name="Zhou Y.K."/>
            <person name="Han B.P."/>
            <person name="Song L.R."/>
            <person name="Shu W.S."/>
        </authorList>
    </citation>
    <scope>NUCLEOTIDE SEQUENCE [LARGE SCALE GENOMIC DNA]</scope>
    <source>
        <strain evidence="1 2">FACHB-159</strain>
    </source>
</reference>
<comment type="caution">
    <text evidence="1">The sequence shown here is derived from an EMBL/GenBank/DDBJ whole genome shotgun (WGS) entry which is preliminary data.</text>
</comment>
<sequence>MEPLNQNSRYQEWKKLREAGHNYRTAYTLSSDNPLATHNKLEKLKKNIYNYINSGKKDESSPIHQKLKRIQERNSKYLQENRESMNNIPEEYRNPYYIFGMDLTELLSDSQ</sequence>
<dbReference type="Proteomes" id="UP000637383">
    <property type="component" value="Unassembled WGS sequence"/>
</dbReference>
<evidence type="ECO:0000313" key="1">
    <source>
        <dbReference type="EMBL" id="MBD2739975.1"/>
    </source>
</evidence>
<dbReference type="EMBL" id="JACJTU010000157">
    <property type="protein sequence ID" value="MBD2739975.1"/>
    <property type="molecule type" value="Genomic_DNA"/>
</dbReference>
<name>A0ABR8KLZ4_9NOSO</name>
<keyword evidence="2" id="KW-1185">Reference proteome</keyword>
<dbReference type="RefSeq" id="WP_190960438.1">
    <property type="nucleotide sequence ID" value="NZ_JACJTU010000157.1"/>
</dbReference>
<gene>
    <name evidence="1" type="ORF">H6H03_40210</name>
</gene>
<protein>
    <submittedName>
        <fullName evidence="1">Uncharacterized protein</fullName>
    </submittedName>
</protein>
<proteinExistence type="predicted"/>
<accession>A0ABR8KLZ4</accession>
<organism evidence="1 2">
    <name type="scientific">Nostoc paludosum FACHB-159</name>
    <dbReference type="NCBI Taxonomy" id="2692908"/>
    <lineage>
        <taxon>Bacteria</taxon>
        <taxon>Bacillati</taxon>
        <taxon>Cyanobacteriota</taxon>
        <taxon>Cyanophyceae</taxon>
        <taxon>Nostocales</taxon>
        <taxon>Nostocaceae</taxon>
        <taxon>Nostoc</taxon>
    </lineage>
</organism>